<keyword evidence="3" id="KW-1185">Reference proteome</keyword>
<dbReference type="AlphaFoldDB" id="A0A1M6VNA9"/>
<reference evidence="3" key="1">
    <citation type="submission" date="2016-11" db="EMBL/GenBank/DDBJ databases">
        <authorList>
            <person name="Varghese N."/>
            <person name="Submissions S."/>
        </authorList>
    </citation>
    <scope>NUCLEOTIDE SEQUENCE [LARGE SCALE GENOMIC DNA]</scope>
    <source>
        <strain evidence="3">DSM 10349</strain>
    </source>
</reference>
<dbReference type="RefSeq" id="WP_072916511.1">
    <property type="nucleotide sequence ID" value="NZ_FRAR01000025.1"/>
</dbReference>
<dbReference type="Gene3D" id="3.60.15.10">
    <property type="entry name" value="Ribonuclease Z/Hydroxyacylglutathione hydrolase-like"/>
    <property type="match status" value="1"/>
</dbReference>
<protein>
    <submittedName>
        <fullName evidence="2">7,8-dihydropterin-6-yl-methyl-4-(Beta-D-ribofuranosyl)aminobenzene 5'-phosphate synthase</fullName>
    </submittedName>
</protein>
<dbReference type="SMART" id="SM00849">
    <property type="entry name" value="Lactamase_B"/>
    <property type="match status" value="1"/>
</dbReference>
<name>A0A1M6VNA9_9FIRM</name>
<gene>
    <name evidence="2" type="ORF">SAMN02745123_03280</name>
</gene>
<dbReference type="OrthoDB" id="9803916at2"/>
<evidence type="ECO:0000313" key="3">
    <source>
        <dbReference type="Proteomes" id="UP000183997"/>
    </source>
</evidence>
<dbReference type="SUPFAM" id="SSF56281">
    <property type="entry name" value="Metallo-hydrolase/oxidoreductase"/>
    <property type="match status" value="1"/>
</dbReference>
<dbReference type="PANTHER" id="PTHR13754:SF18">
    <property type="entry name" value="7,8-DIHYDROPTERIN-6-METHYL-4-(BETA-D-RIBOFURANOSYL)-AMINOBENZENE-5'-PHOSPHATE SYNTHASE"/>
    <property type="match status" value="1"/>
</dbReference>
<sequence length="277" mass="30608">MSLKITVVTENSVTKRNFLAEHGLSLFIEAGDFKLLFDTGQGLALESNIKNLQIDLREIQAIALSHGHNDHTGGLQKVLSLSGPKPVYGHPGIFDEKYSVNGEGQYSPNGIPFLKDELEQLGAEFHLQREPVQISQNIILCGQVPRVTDFEHRNPHFVVKKEKQYEIDPLLDDQALLIDTAKGIVVVVGCSHAGLINILRYARQVTGNRQIYAVVGGTHLVAANDERLDKTIAELKDLQVEKLAVSHCTGFQAQMKLKETFGHGFVLNNVGHSFIVN</sequence>
<dbReference type="PANTHER" id="PTHR13754">
    <property type="entry name" value="METALLO-BETA-LACTAMASE SUPERFAMILY PROTEIN"/>
    <property type="match status" value="1"/>
</dbReference>
<dbReference type="Proteomes" id="UP000183997">
    <property type="component" value="Unassembled WGS sequence"/>
</dbReference>
<dbReference type="STRING" id="1121421.SAMN02745123_03280"/>
<feature type="domain" description="Metallo-beta-lactamase" evidence="1">
    <location>
        <begin position="22"/>
        <end position="247"/>
    </location>
</feature>
<dbReference type="InterPro" id="IPR041712">
    <property type="entry name" value="DHPS-like_MBL-fold"/>
</dbReference>
<dbReference type="Pfam" id="PF00753">
    <property type="entry name" value="Lactamase_B"/>
    <property type="match status" value="1"/>
</dbReference>
<dbReference type="GO" id="GO:0016740">
    <property type="term" value="F:transferase activity"/>
    <property type="evidence" value="ECO:0007669"/>
    <property type="project" value="TreeGrafter"/>
</dbReference>
<organism evidence="2 3">
    <name type="scientific">Desulforamulus aeronauticus DSM 10349</name>
    <dbReference type="NCBI Taxonomy" id="1121421"/>
    <lineage>
        <taxon>Bacteria</taxon>
        <taxon>Bacillati</taxon>
        <taxon>Bacillota</taxon>
        <taxon>Clostridia</taxon>
        <taxon>Eubacteriales</taxon>
        <taxon>Peptococcaceae</taxon>
        <taxon>Desulforamulus</taxon>
    </lineage>
</organism>
<dbReference type="InterPro" id="IPR036866">
    <property type="entry name" value="RibonucZ/Hydroxyglut_hydro"/>
</dbReference>
<evidence type="ECO:0000259" key="1">
    <source>
        <dbReference type="SMART" id="SM00849"/>
    </source>
</evidence>
<dbReference type="CDD" id="cd07713">
    <property type="entry name" value="DHPS-like_MBL-fold"/>
    <property type="match status" value="1"/>
</dbReference>
<dbReference type="InterPro" id="IPR052926">
    <property type="entry name" value="Metallo-beta-lactamase_dom"/>
</dbReference>
<accession>A0A1M6VNA9</accession>
<proteinExistence type="predicted"/>
<evidence type="ECO:0000313" key="2">
    <source>
        <dbReference type="EMBL" id="SHK82929.1"/>
    </source>
</evidence>
<dbReference type="EMBL" id="FRAR01000025">
    <property type="protein sequence ID" value="SHK82929.1"/>
    <property type="molecule type" value="Genomic_DNA"/>
</dbReference>
<dbReference type="InterPro" id="IPR001279">
    <property type="entry name" value="Metallo-B-lactamas"/>
</dbReference>